<dbReference type="EMBL" id="VLKM01000001">
    <property type="protein sequence ID" value="TWH98304.1"/>
    <property type="molecule type" value="Genomic_DNA"/>
</dbReference>
<accession>A0A562KSF1</accession>
<keyword evidence="1" id="KW-0175">Coiled coil</keyword>
<keyword evidence="2" id="KW-1133">Transmembrane helix</keyword>
<evidence type="ECO:0000313" key="4">
    <source>
        <dbReference type="Proteomes" id="UP000315312"/>
    </source>
</evidence>
<evidence type="ECO:0000256" key="2">
    <source>
        <dbReference type="SAM" id="Phobius"/>
    </source>
</evidence>
<keyword evidence="2" id="KW-0812">Transmembrane</keyword>
<dbReference type="Proteomes" id="UP000315312">
    <property type="component" value="Unassembled WGS sequence"/>
</dbReference>
<name>A0A562KSF1_9FLAO</name>
<sequence length="307" mass="34181">MYFWKNLTITQQNQKMENKSNNSGLKAAVVVLALLFLGSVGYIFKLTSDNKETVTTLTTEKNTLSEELKAKIAEYDTMIADNTALKDELQAEQAKMVALLEQVEKSKGDAAAMAKYKNEYFRLKREMDNLVAENKTLKEQNVALTSSLDSTNVVLSDAKKFNDTLLTQNEGLTKTVEKGSKLAVLNLKVLAVKQKGSGKQIETDKASRADVLKVSFLIAENQIAKTGSREYYVQIIDSKSNILGEKKTVPTGDKTLTYSFISTVKYENKTVQVNEEVPGKDFAKGTYFVNVFDKNAELVSKTSFELK</sequence>
<feature type="transmembrane region" description="Helical" evidence="2">
    <location>
        <begin position="24"/>
        <end position="44"/>
    </location>
</feature>
<keyword evidence="2" id="KW-0472">Membrane</keyword>
<gene>
    <name evidence="3" type="ORF">IP97_00253</name>
</gene>
<comment type="caution">
    <text evidence="3">The sequence shown here is derived from an EMBL/GenBank/DDBJ whole genome shotgun (WGS) entry which is preliminary data.</text>
</comment>
<keyword evidence="4" id="KW-1185">Reference proteome</keyword>
<evidence type="ECO:0000313" key="3">
    <source>
        <dbReference type="EMBL" id="TWH98304.1"/>
    </source>
</evidence>
<proteinExistence type="predicted"/>
<organism evidence="3 4">
    <name type="scientific">Flavobacterium cheniae</name>
    <dbReference type="NCBI Taxonomy" id="295428"/>
    <lineage>
        <taxon>Bacteria</taxon>
        <taxon>Pseudomonadati</taxon>
        <taxon>Bacteroidota</taxon>
        <taxon>Flavobacteriia</taxon>
        <taxon>Flavobacteriales</taxon>
        <taxon>Flavobacteriaceae</taxon>
        <taxon>Flavobacterium</taxon>
    </lineage>
</organism>
<protein>
    <submittedName>
        <fullName evidence="3">Uncharacterized protein</fullName>
    </submittedName>
</protein>
<evidence type="ECO:0000256" key="1">
    <source>
        <dbReference type="SAM" id="Coils"/>
    </source>
</evidence>
<reference evidence="3 4" key="1">
    <citation type="journal article" date="2015" name="Stand. Genomic Sci.">
        <title>Genomic Encyclopedia of Bacterial and Archaeal Type Strains, Phase III: the genomes of soil and plant-associated and newly described type strains.</title>
        <authorList>
            <person name="Whitman W.B."/>
            <person name="Woyke T."/>
            <person name="Klenk H.P."/>
            <person name="Zhou Y."/>
            <person name="Lilburn T.G."/>
            <person name="Beck B.J."/>
            <person name="De Vos P."/>
            <person name="Vandamme P."/>
            <person name="Eisen J.A."/>
            <person name="Garrity G."/>
            <person name="Hugenholtz P."/>
            <person name="Kyrpides N.C."/>
        </authorList>
    </citation>
    <scope>NUCLEOTIDE SEQUENCE [LARGE SCALE GENOMIC DNA]</scope>
    <source>
        <strain evidence="3 4">CGMCC 1.6844</strain>
    </source>
</reference>
<feature type="coiled-coil region" evidence="1">
    <location>
        <begin position="82"/>
        <end position="147"/>
    </location>
</feature>
<dbReference type="AlphaFoldDB" id="A0A562KSF1"/>